<reference evidence="1" key="1">
    <citation type="journal article" date="1997" name="Curr. Genet.">
        <title>Molecular characterization of two large DNA plasmids in the red alga Porphyra pulchra.</title>
        <authorList>
            <person name="Moon D.A."/>
            <person name="Goff L.J."/>
        </authorList>
    </citation>
    <scope>NUCLEOTIDE SEQUENCE</scope>
    <source>
        <plasmid evidence="1">Pp6859</plasmid>
    </source>
</reference>
<dbReference type="EMBL" id="AF002712">
    <property type="protein sequence ID" value="AAB68816.1"/>
    <property type="molecule type" value="Genomic_DNA"/>
</dbReference>
<organism evidence="1">
    <name type="scientific">Pyropia pulchra</name>
    <dbReference type="NCBI Taxonomy" id="60925"/>
    <lineage>
        <taxon>Eukaryota</taxon>
        <taxon>Rhodophyta</taxon>
        <taxon>Bangiophyceae</taxon>
        <taxon>Bangiales</taxon>
        <taxon>Bangiaceae</taxon>
        <taxon>Pyropia</taxon>
    </lineage>
</organism>
<geneLocation type="plasmid" evidence="1">
    <name>Pp6859</name>
</geneLocation>
<sequence length="216" mass="24501">MVIPSLKQSGLYVEGDPQVFSIITSDDKRTNYRLTARNPEGVVIIKSKSDDDLGDSEDRDRRNINQINIYATINTNRFNEIIDPSIGDEKSLDETRIVSLSDISLLSVMKVLVKRPEYSKLVNPFSSERNVEDLSQILAFINKANQIREGLQDIGEEEASKIETLINSSKFKSEHKASMKDLKIHGSILTSQKMRDQLNNLFRSVPAPKTPRFMSR</sequence>
<evidence type="ECO:0000313" key="1">
    <source>
        <dbReference type="EMBL" id="AAB68816.1"/>
    </source>
</evidence>
<name>O24674_9RHOD</name>
<dbReference type="AlphaFoldDB" id="O24674"/>
<keyword evidence="1" id="KW-0614">Plasmid</keyword>
<protein>
    <submittedName>
        <fullName evidence="1">Uncharacterized protein</fullName>
    </submittedName>
</protein>
<proteinExistence type="predicted"/>
<accession>O24674</accession>